<evidence type="ECO:0000313" key="3">
    <source>
        <dbReference type="Proteomes" id="UP000252519"/>
    </source>
</evidence>
<dbReference type="OrthoDB" id="5846626at2759"/>
<comment type="caution">
    <text evidence="2">The sequence shown here is derived from an EMBL/GenBank/DDBJ whole genome shotgun (WGS) entry which is preliminary data.</text>
</comment>
<keyword evidence="3" id="KW-1185">Reference proteome</keyword>
<dbReference type="STRING" id="29170.A0A368H924"/>
<organism evidence="2 3">
    <name type="scientific">Ancylostoma caninum</name>
    <name type="common">Dog hookworm</name>
    <dbReference type="NCBI Taxonomy" id="29170"/>
    <lineage>
        <taxon>Eukaryota</taxon>
        <taxon>Metazoa</taxon>
        <taxon>Ecdysozoa</taxon>
        <taxon>Nematoda</taxon>
        <taxon>Chromadorea</taxon>
        <taxon>Rhabditida</taxon>
        <taxon>Rhabditina</taxon>
        <taxon>Rhabditomorpha</taxon>
        <taxon>Strongyloidea</taxon>
        <taxon>Ancylostomatidae</taxon>
        <taxon>Ancylostomatinae</taxon>
        <taxon>Ancylostoma</taxon>
    </lineage>
</organism>
<dbReference type="Proteomes" id="UP000252519">
    <property type="component" value="Unassembled WGS sequence"/>
</dbReference>
<evidence type="ECO:0000313" key="2">
    <source>
        <dbReference type="EMBL" id="RCN53101.1"/>
    </source>
</evidence>
<evidence type="ECO:0000256" key="1">
    <source>
        <dbReference type="SAM" id="SignalP"/>
    </source>
</evidence>
<feature type="chain" id="PRO_5016722170" evidence="1">
    <location>
        <begin position="19"/>
        <end position="79"/>
    </location>
</feature>
<accession>A0A368H924</accession>
<dbReference type="EMBL" id="JOJR01000003">
    <property type="protein sequence ID" value="RCN53101.1"/>
    <property type="molecule type" value="Genomic_DNA"/>
</dbReference>
<feature type="signal peptide" evidence="1">
    <location>
        <begin position="1"/>
        <end position="18"/>
    </location>
</feature>
<sequence>MNFTTLFAFLLSLLTVGAFSVDLPQYYGGYGQLRRGGEGEYVKRMAPMKYRRSPLEGFEELSSMMRSIDGIQKPRFGRK</sequence>
<keyword evidence="1" id="KW-0732">Signal</keyword>
<dbReference type="AlphaFoldDB" id="A0A368H924"/>
<name>A0A368H924_ANCCA</name>
<protein>
    <submittedName>
        <fullName evidence="2">Uncharacterized protein</fullName>
    </submittedName>
</protein>
<gene>
    <name evidence="2" type="ORF">ANCCAN_00652</name>
</gene>
<reference evidence="2 3" key="1">
    <citation type="submission" date="2014-10" db="EMBL/GenBank/DDBJ databases">
        <title>Draft genome of the hookworm Ancylostoma caninum.</title>
        <authorList>
            <person name="Mitreva M."/>
        </authorList>
    </citation>
    <scope>NUCLEOTIDE SEQUENCE [LARGE SCALE GENOMIC DNA]</scope>
    <source>
        <strain evidence="2 3">Baltimore</strain>
    </source>
</reference>
<proteinExistence type="predicted"/>